<dbReference type="AlphaFoldDB" id="G4T8H5"/>
<dbReference type="InterPro" id="IPR038846">
    <property type="entry name" value="RPC9"/>
</dbReference>
<dbReference type="HOGENOM" id="CLU_092529_0_0_1"/>
<name>G4T8H5_SERID</name>
<dbReference type="InterPro" id="IPR006590">
    <property type="entry name" value="RNA_pol_Rpb4/RPC9_core"/>
</dbReference>
<evidence type="ECO:0000256" key="1">
    <source>
        <dbReference type="ARBA" id="ARBA00004123"/>
    </source>
</evidence>
<organism evidence="9 10">
    <name type="scientific">Serendipita indica (strain DSM 11827)</name>
    <name type="common">Root endophyte fungus</name>
    <name type="synonym">Piriformospora indica</name>
    <dbReference type="NCBI Taxonomy" id="1109443"/>
    <lineage>
        <taxon>Eukaryota</taxon>
        <taxon>Fungi</taxon>
        <taxon>Dikarya</taxon>
        <taxon>Basidiomycota</taxon>
        <taxon>Agaricomycotina</taxon>
        <taxon>Agaricomycetes</taxon>
        <taxon>Sebacinales</taxon>
        <taxon>Serendipitaceae</taxon>
        <taxon>Serendipita</taxon>
    </lineage>
</organism>
<dbReference type="SUPFAM" id="SSF47819">
    <property type="entry name" value="HRDC-like"/>
    <property type="match status" value="1"/>
</dbReference>
<comment type="similarity">
    <text evidence="2">Belongs to the eukaryotic RPC9 RNA polymerase subunit family.</text>
</comment>
<dbReference type="InterPro" id="IPR005574">
    <property type="entry name" value="Rpb4/RPC9"/>
</dbReference>
<proteinExistence type="inferred from homology"/>
<evidence type="ECO:0000259" key="8">
    <source>
        <dbReference type="SMART" id="SM00657"/>
    </source>
</evidence>
<dbReference type="PANTHER" id="PTHR15561:SF0">
    <property type="entry name" value="DNA-DIRECTED RNA POLYMERASE III SUBUNIT RPC9"/>
    <property type="match status" value="1"/>
</dbReference>
<keyword evidence="10" id="KW-1185">Reference proteome</keyword>
<dbReference type="Gene3D" id="1.20.1250.40">
    <property type="match status" value="1"/>
</dbReference>
<evidence type="ECO:0000256" key="5">
    <source>
        <dbReference type="ARBA" id="ARBA00023163"/>
    </source>
</evidence>
<keyword evidence="4" id="KW-0240">DNA-directed RNA polymerase</keyword>
<evidence type="ECO:0000256" key="7">
    <source>
        <dbReference type="SAM" id="MobiDB-lite"/>
    </source>
</evidence>
<sequence>MEIIKARAAFLSNYEVYSLLQEMEAKQLEQTRAIMATKKEENSEDLYKGPNYVVPEEVSENVRTIQVELLQYLNNENLPTARQSEEAVAHLTRGLRKYQLTKAEKLQIVNLCPQSVLELYVIVEEMESRFENDVDDILKLVQEKLAERSKNTQEAEETYLADVVDAEEEQDIWGGEGPSQYLEEEFEEGADDFEPMLDIDEAREPQD</sequence>
<dbReference type="FunCoup" id="G4T8H5">
    <property type="interactions" value="91"/>
</dbReference>
<dbReference type="InterPro" id="IPR038324">
    <property type="entry name" value="Rpb4/RPC9_sf"/>
</dbReference>
<protein>
    <recommendedName>
        <fullName evidence="3">DNA-directed RNA polymerase III subunit RPC9</fullName>
    </recommendedName>
</protein>
<dbReference type="Pfam" id="PF03874">
    <property type="entry name" value="RNA_pol_Rpb4"/>
    <property type="match status" value="1"/>
</dbReference>
<dbReference type="GO" id="GO:0000166">
    <property type="term" value="F:nucleotide binding"/>
    <property type="evidence" value="ECO:0007669"/>
    <property type="project" value="InterPro"/>
</dbReference>
<comment type="caution">
    <text evidence="9">The sequence shown here is derived from an EMBL/GenBank/DDBJ whole genome shotgun (WGS) entry which is preliminary data.</text>
</comment>
<evidence type="ECO:0000313" key="10">
    <source>
        <dbReference type="Proteomes" id="UP000007148"/>
    </source>
</evidence>
<dbReference type="GO" id="GO:0005666">
    <property type="term" value="C:RNA polymerase III complex"/>
    <property type="evidence" value="ECO:0007669"/>
    <property type="project" value="InterPro"/>
</dbReference>
<dbReference type="EMBL" id="CAFZ01000017">
    <property type="protein sequence ID" value="CCA67618.1"/>
    <property type="molecule type" value="Genomic_DNA"/>
</dbReference>
<keyword evidence="6" id="KW-0539">Nucleus</keyword>
<evidence type="ECO:0000256" key="6">
    <source>
        <dbReference type="ARBA" id="ARBA00023242"/>
    </source>
</evidence>
<accession>G4T8H5</accession>
<evidence type="ECO:0000313" key="9">
    <source>
        <dbReference type="EMBL" id="CCA67618.1"/>
    </source>
</evidence>
<feature type="region of interest" description="Disordered" evidence="7">
    <location>
        <begin position="186"/>
        <end position="207"/>
    </location>
</feature>
<dbReference type="InterPro" id="IPR010997">
    <property type="entry name" value="HRDC-like_sf"/>
</dbReference>
<dbReference type="SMART" id="SM00657">
    <property type="entry name" value="RPOL4c"/>
    <property type="match status" value="1"/>
</dbReference>
<dbReference type="OrthoDB" id="1746530at2759"/>
<comment type="subcellular location">
    <subcellularLocation>
        <location evidence="1">Nucleus</location>
    </subcellularLocation>
</comment>
<feature type="domain" description="RNA polymerase Rpb4/RPC9 core" evidence="8">
    <location>
        <begin position="1"/>
        <end position="148"/>
    </location>
</feature>
<evidence type="ECO:0000256" key="3">
    <source>
        <dbReference type="ARBA" id="ARBA00016672"/>
    </source>
</evidence>
<gene>
    <name evidence="9" type="ORF">PIIN_01446</name>
</gene>
<dbReference type="PANTHER" id="PTHR15561">
    <property type="entry name" value="CALCITONIN GENE-RELATED PEPTIDE-RECEPTOR COMPONENT PROTEIN"/>
    <property type="match status" value="1"/>
</dbReference>
<evidence type="ECO:0000256" key="2">
    <source>
        <dbReference type="ARBA" id="ARBA00006898"/>
    </source>
</evidence>
<reference evidence="9 10" key="1">
    <citation type="journal article" date="2011" name="PLoS Pathog.">
        <title>Endophytic Life Strategies Decoded by Genome and Transcriptome Analyses of the Mutualistic Root Symbiont Piriformospora indica.</title>
        <authorList>
            <person name="Zuccaro A."/>
            <person name="Lahrmann U."/>
            <person name="Guldener U."/>
            <person name="Langen G."/>
            <person name="Pfiffi S."/>
            <person name="Biedenkopf D."/>
            <person name="Wong P."/>
            <person name="Samans B."/>
            <person name="Grimm C."/>
            <person name="Basiewicz M."/>
            <person name="Murat C."/>
            <person name="Martin F."/>
            <person name="Kogel K.H."/>
        </authorList>
    </citation>
    <scope>NUCLEOTIDE SEQUENCE [LARGE SCALE GENOMIC DNA]</scope>
    <source>
        <strain evidence="9 10">DSM 11827</strain>
    </source>
</reference>
<dbReference type="InParanoid" id="G4T8H5"/>
<dbReference type="OMA" id="PTNMVHL"/>
<dbReference type="eggNOG" id="KOG4168">
    <property type="taxonomic scope" value="Eukaryota"/>
</dbReference>
<dbReference type="Proteomes" id="UP000007148">
    <property type="component" value="Unassembled WGS sequence"/>
</dbReference>
<dbReference type="GO" id="GO:0006384">
    <property type="term" value="P:transcription initiation at RNA polymerase III promoter"/>
    <property type="evidence" value="ECO:0007669"/>
    <property type="project" value="InterPro"/>
</dbReference>
<feature type="compositionally biased region" description="Acidic residues" evidence="7">
    <location>
        <begin position="186"/>
        <end position="199"/>
    </location>
</feature>
<keyword evidence="5" id="KW-0804">Transcription</keyword>
<evidence type="ECO:0000256" key="4">
    <source>
        <dbReference type="ARBA" id="ARBA00022478"/>
    </source>
</evidence>
<dbReference type="STRING" id="1109443.G4T8H5"/>